<reference evidence="1 2" key="1">
    <citation type="journal article" date="2013" name="Proc. Natl. Acad. Sci. U.S.A.">
        <title>Genome of an arbuscular mycorrhizal fungus provides insight into the oldest plant symbiosis.</title>
        <authorList>
            <person name="Tisserant E."/>
            <person name="Malbreil M."/>
            <person name="Kuo A."/>
            <person name="Kohler A."/>
            <person name="Symeonidi A."/>
            <person name="Balestrini R."/>
            <person name="Charron P."/>
            <person name="Duensing N."/>
            <person name="Frei Dit Frey N."/>
            <person name="Gianinazzi-Pearson V."/>
            <person name="Gilbert L.B."/>
            <person name="Handa Y."/>
            <person name="Herr J.R."/>
            <person name="Hijri M."/>
            <person name="Koul R."/>
            <person name="Kawaguchi M."/>
            <person name="Krajinski F."/>
            <person name="Lammers P.J."/>
            <person name="Masclaux F.G."/>
            <person name="Murat C."/>
            <person name="Morin E."/>
            <person name="Ndikumana S."/>
            <person name="Pagni M."/>
            <person name="Petitpierre D."/>
            <person name="Requena N."/>
            <person name="Rosikiewicz P."/>
            <person name="Riley R."/>
            <person name="Saito K."/>
            <person name="San Clemente H."/>
            <person name="Shapiro H."/>
            <person name="van Tuinen D."/>
            <person name="Becard G."/>
            <person name="Bonfante P."/>
            <person name="Paszkowski U."/>
            <person name="Shachar-Hill Y.Y."/>
            <person name="Tuskan G.A."/>
            <person name="Young P.W."/>
            <person name="Sanders I.R."/>
            <person name="Henrissat B."/>
            <person name="Rensing S.A."/>
            <person name="Grigoriev I.V."/>
            <person name="Corradi N."/>
            <person name="Roux C."/>
            <person name="Martin F."/>
        </authorList>
    </citation>
    <scope>NUCLEOTIDE SEQUENCE [LARGE SCALE GENOMIC DNA]</scope>
    <source>
        <strain evidence="1 2">DAOM 197198</strain>
    </source>
</reference>
<feature type="non-terminal residue" evidence="1">
    <location>
        <position position="1"/>
    </location>
</feature>
<gene>
    <name evidence="1" type="ORF">GLOIN_2v1615870</name>
</gene>
<evidence type="ECO:0000313" key="2">
    <source>
        <dbReference type="Proteomes" id="UP000018888"/>
    </source>
</evidence>
<organism evidence="1 2">
    <name type="scientific">Rhizophagus irregularis (strain DAOM 181602 / DAOM 197198 / MUCL 43194)</name>
    <name type="common">Arbuscular mycorrhizal fungus</name>
    <name type="synonym">Glomus intraradices</name>
    <dbReference type="NCBI Taxonomy" id="747089"/>
    <lineage>
        <taxon>Eukaryota</taxon>
        <taxon>Fungi</taxon>
        <taxon>Fungi incertae sedis</taxon>
        <taxon>Mucoromycota</taxon>
        <taxon>Glomeromycotina</taxon>
        <taxon>Glomeromycetes</taxon>
        <taxon>Glomerales</taxon>
        <taxon>Glomeraceae</taxon>
        <taxon>Rhizophagus</taxon>
    </lineage>
</organism>
<comment type="caution">
    <text evidence="1">The sequence shown here is derived from an EMBL/GenBank/DDBJ whole genome shotgun (WGS) entry which is preliminary data.</text>
</comment>
<accession>A0A2P4PYD9</accession>
<dbReference type="EMBL" id="AUPC02000121">
    <property type="protein sequence ID" value="POG70380.1"/>
    <property type="molecule type" value="Genomic_DNA"/>
</dbReference>
<protein>
    <submittedName>
        <fullName evidence="1">Uncharacterized protein</fullName>
    </submittedName>
</protein>
<dbReference type="Proteomes" id="UP000018888">
    <property type="component" value="Unassembled WGS sequence"/>
</dbReference>
<name>A0A2P4PYD9_RHIID</name>
<evidence type="ECO:0000313" key="1">
    <source>
        <dbReference type="EMBL" id="POG70380.1"/>
    </source>
</evidence>
<reference evidence="1 2" key="2">
    <citation type="journal article" date="2018" name="New Phytol.">
        <title>High intraspecific genome diversity in the model arbuscular mycorrhizal symbiont Rhizophagus irregularis.</title>
        <authorList>
            <person name="Chen E.C.H."/>
            <person name="Morin E."/>
            <person name="Beaudet D."/>
            <person name="Noel J."/>
            <person name="Yildirir G."/>
            <person name="Ndikumana S."/>
            <person name="Charron P."/>
            <person name="St-Onge C."/>
            <person name="Giorgi J."/>
            <person name="Kruger M."/>
            <person name="Marton T."/>
            <person name="Ropars J."/>
            <person name="Grigoriev I.V."/>
            <person name="Hainaut M."/>
            <person name="Henrissat B."/>
            <person name="Roux C."/>
            <person name="Martin F."/>
            <person name="Corradi N."/>
        </authorList>
    </citation>
    <scope>NUCLEOTIDE SEQUENCE [LARGE SCALE GENOMIC DNA]</scope>
    <source>
        <strain evidence="1 2">DAOM 197198</strain>
    </source>
</reference>
<proteinExistence type="predicted"/>
<dbReference type="AlphaFoldDB" id="A0A2P4PYD9"/>
<sequence>LMMYKVSITNIYNIQYFNRLIKRLENFLGGVRNLKISNLLQGLEKVSLYELSYRMVVISYLYDIDSIITL</sequence>
<keyword evidence="2" id="KW-1185">Reference proteome</keyword>